<evidence type="ECO:0000256" key="5">
    <source>
        <dbReference type="ARBA" id="ARBA00023242"/>
    </source>
</evidence>
<dbReference type="GeneID" id="87862039"/>
<keyword evidence="3" id="KW-0805">Transcription regulation</keyword>
<dbReference type="EMBL" id="JAUEPP010000006">
    <property type="protein sequence ID" value="KAK3340853.1"/>
    <property type="molecule type" value="Genomic_DNA"/>
</dbReference>
<accession>A0AAE0JBB2</accession>
<feature type="compositionally biased region" description="Low complexity" evidence="6">
    <location>
        <begin position="1"/>
        <end position="55"/>
    </location>
</feature>
<name>A0AAE0JBB2_9PEZI</name>
<feature type="region of interest" description="Disordered" evidence="6">
    <location>
        <begin position="568"/>
        <end position="614"/>
    </location>
</feature>
<dbReference type="InterPro" id="IPR006939">
    <property type="entry name" value="SNF5"/>
</dbReference>
<dbReference type="GO" id="GO:0006338">
    <property type="term" value="P:chromatin remodeling"/>
    <property type="evidence" value="ECO:0007669"/>
    <property type="project" value="InterPro"/>
</dbReference>
<reference evidence="7" key="1">
    <citation type="journal article" date="2023" name="Mol. Phylogenet. Evol.">
        <title>Genome-scale phylogeny and comparative genomics of the fungal order Sordariales.</title>
        <authorList>
            <person name="Hensen N."/>
            <person name="Bonometti L."/>
            <person name="Westerberg I."/>
            <person name="Brannstrom I.O."/>
            <person name="Guillou S."/>
            <person name="Cros-Aarteil S."/>
            <person name="Calhoun S."/>
            <person name="Haridas S."/>
            <person name="Kuo A."/>
            <person name="Mondo S."/>
            <person name="Pangilinan J."/>
            <person name="Riley R."/>
            <person name="LaButti K."/>
            <person name="Andreopoulos B."/>
            <person name="Lipzen A."/>
            <person name="Chen C."/>
            <person name="Yan M."/>
            <person name="Daum C."/>
            <person name="Ng V."/>
            <person name="Clum A."/>
            <person name="Steindorff A."/>
            <person name="Ohm R.A."/>
            <person name="Martin F."/>
            <person name="Silar P."/>
            <person name="Natvig D.O."/>
            <person name="Lalanne C."/>
            <person name="Gautier V."/>
            <person name="Ament-Velasquez S.L."/>
            <person name="Kruys A."/>
            <person name="Hutchinson M.I."/>
            <person name="Powell A.J."/>
            <person name="Barry K."/>
            <person name="Miller A.N."/>
            <person name="Grigoriev I.V."/>
            <person name="Debuchy R."/>
            <person name="Gladieux P."/>
            <person name="Hiltunen Thoren M."/>
            <person name="Johannesson H."/>
        </authorList>
    </citation>
    <scope>NUCLEOTIDE SEQUENCE</scope>
    <source>
        <strain evidence="7">CBS 560.94</strain>
    </source>
</reference>
<reference evidence="7" key="2">
    <citation type="submission" date="2023-06" db="EMBL/GenBank/DDBJ databases">
        <authorList>
            <consortium name="Lawrence Berkeley National Laboratory"/>
            <person name="Haridas S."/>
            <person name="Hensen N."/>
            <person name="Bonometti L."/>
            <person name="Westerberg I."/>
            <person name="Brannstrom I.O."/>
            <person name="Guillou S."/>
            <person name="Cros-Aarteil S."/>
            <person name="Calhoun S."/>
            <person name="Kuo A."/>
            <person name="Mondo S."/>
            <person name="Pangilinan J."/>
            <person name="Riley R."/>
            <person name="Labutti K."/>
            <person name="Andreopoulos B."/>
            <person name="Lipzen A."/>
            <person name="Chen C."/>
            <person name="Yanf M."/>
            <person name="Daum C."/>
            <person name="Ng V."/>
            <person name="Clum A."/>
            <person name="Steindorff A."/>
            <person name="Ohm R."/>
            <person name="Martin F."/>
            <person name="Silar P."/>
            <person name="Natvig D."/>
            <person name="Lalanne C."/>
            <person name="Gautier V."/>
            <person name="Ament-Velasquez S.L."/>
            <person name="Kruys A."/>
            <person name="Hutchinson M.I."/>
            <person name="Powell A.J."/>
            <person name="Barry K."/>
            <person name="Miller A.N."/>
            <person name="Grigoriev I.V."/>
            <person name="Debuchy R."/>
            <person name="Gladieux P."/>
            <person name="Thoren M.H."/>
            <person name="Johannesson H."/>
        </authorList>
    </citation>
    <scope>NUCLEOTIDE SEQUENCE</scope>
    <source>
        <strain evidence="7">CBS 560.94</strain>
    </source>
</reference>
<evidence type="ECO:0000256" key="4">
    <source>
        <dbReference type="ARBA" id="ARBA00023163"/>
    </source>
</evidence>
<feature type="region of interest" description="Disordered" evidence="6">
    <location>
        <begin position="393"/>
        <end position="422"/>
    </location>
</feature>
<organism evidence="7 8">
    <name type="scientific">Neurospora tetraspora</name>
    <dbReference type="NCBI Taxonomy" id="94610"/>
    <lineage>
        <taxon>Eukaryota</taxon>
        <taxon>Fungi</taxon>
        <taxon>Dikarya</taxon>
        <taxon>Ascomycota</taxon>
        <taxon>Pezizomycotina</taxon>
        <taxon>Sordariomycetes</taxon>
        <taxon>Sordariomycetidae</taxon>
        <taxon>Sordariales</taxon>
        <taxon>Sordariaceae</taxon>
        <taxon>Neurospora</taxon>
    </lineage>
</organism>
<evidence type="ECO:0000256" key="1">
    <source>
        <dbReference type="ARBA" id="ARBA00004123"/>
    </source>
</evidence>
<feature type="region of interest" description="Disordered" evidence="6">
    <location>
        <begin position="1"/>
        <end position="65"/>
    </location>
</feature>
<keyword evidence="8" id="KW-1185">Reference proteome</keyword>
<comment type="similarity">
    <text evidence="2">Belongs to the SNF5 family.</text>
</comment>
<proteinExistence type="inferred from homology"/>
<dbReference type="Pfam" id="PF04855">
    <property type="entry name" value="SNF5"/>
    <property type="match status" value="1"/>
</dbReference>
<dbReference type="GO" id="GO:0000228">
    <property type="term" value="C:nuclear chromosome"/>
    <property type="evidence" value="ECO:0007669"/>
    <property type="project" value="InterPro"/>
</dbReference>
<keyword evidence="4" id="KW-0804">Transcription</keyword>
<dbReference type="Proteomes" id="UP001278500">
    <property type="component" value="Unassembled WGS sequence"/>
</dbReference>
<dbReference type="RefSeq" id="XP_062679795.1">
    <property type="nucleotide sequence ID" value="XM_062824885.1"/>
</dbReference>
<sequence length="758" mass="82851">MAASLSSASAMASGSAGAEAGASSADASSSLNASGTPAASASQAPSAASKAGSPQDGATPPVIQRDKDSLNRVLVDRFVTRDLIHAAALKDSQKALNQDMSNRLARVDQYKAMTSRDSRNRVPPAQLYGQGYNGYGNGVTETGGPVKIIYPSQKPRPGKRTTPPLKFSRKDLKKQAEQHEELVPIRIDVDWDKVKLRDTFTFNLHERLIPVEVFASQLVEDMGLKPPMDKHVHEQVVTQMVEQLQDFYPFVHSEEDALDPELPYSAYKNDDMRILIKLNITIKEHTLVDQFEWDINNPMNSPEEFAARMADELSLSGEFTTAIAHCIREQTQLFTRSLYSVGHPFDGRPIEDPDLTAAFLPTPIPYTLRPNQQQKDYAPYLYENTEAELERTETMFSREQRRQKRSVNRRGGPQLPDLKERQRTIRTAIVSSVIPGGVLDIEDSRLFKRSTGPVATTGGPGRGRRIIRDGDLSDSEDSMDSAPDSPAMSVPQGGTARTRGMRGAATAAAQRMANIGRSETPETIVHHHETRMSRRFGREATREETEEPLQQQHIVILRVNPARLRRIIQGRDSRTKPPTPIPSGSGTPGNQRALSIALPGSMGPPPTTPAAGSQHNLTIKVATPPTAGAGAAAGDDATIGAVPAPPPPANGEPLPPSVISSQFTPGQGSFVKYPNDSFDCIMRYNAVVYDGGVVKIVPKKAREIPPNAQYMWLPRIRCLDCDGKLYVVGPGLTLDGFEVHLTNRAHLSNVRDKKARRG</sequence>
<dbReference type="PANTHER" id="PTHR10019">
    <property type="entry name" value="SNF5"/>
    <property type="match status" value="1"/>
</dbReference>
<evidence type="ECO:0000256" key="3">
    <source>
        <dbReference type="ARBA" id="ARBA00023015"/>
    </source>
</evidence>
<evidence type="ECO:0000313" key="7">
    <source>
        <dbReference type="EMBL" id="KAK3340853.1"/>
    </source>
</evidence>
<evidence type="ECO:0000256" key="2">
    <source>
        <dbReference type="ARBA" id="ARBA00010239"/>
    </source>
</evidence>
<feature type="region of interest" description="Disordered" evidence="6">
    <location>
        <begin position="450"/>
        <end position="498"/>
    </location>
</feature>
<evidence type="ECO:0000256" key="6">
    <source>
        <dbReference type="SAM" id="MobiDB-lite"/>
    </source>
</evidence>
<comment type="caution">
    <text evidence="7">The sequence shown here is derived from an EMBL/GenBank/DDBJ whole genome shotgun (WGS) entry which is preliminary data.</text>
</comment>
<comment type="subcellular location">
    <subcellularLocation>
        <location evidence="1">Nucleus</location>
    </subcellularLocation>
</comment>
<dbReference type="AlphaFoldDB" id="A0AAE0JBB2"/>
<evidence type="ECO:0000313" key="8">
    <source>
        <dbReference type="Proteomes" id="UP001278500"/>
    </source>
</evidence>
<gene>
    <name evidence="7" type="ORF">B0H65DRAFT_430519</name>
</gene>
<protein>
    <recommendedName>
        <fullName evidence="9">SNF5-domain-containing protein</fullName>
    </recommendedName>
</protein>
<keyword evidence="5" id="KW-0539">Nucleus</keyword>
<evidence type="ECO:0008006" key="9">
    <source>
        <dbReference type="Google" id="ProtNLM"/>
    </source>
</evidence>
<feature type="region of interest" description="Disordered" evidence="6">
    <location>
        <begin position="150"/>
        <end position="171"/>
    </location>
</feature>